<dbReference type="SMART" id="SM00042">
    <property type="entry name" value="CUB"/>
    <property type="match status" value="1"/>
</dbReference>
<organism evidence="10 11">
    <name type="scientific">Dreissena polymorpha</name>
    <name type="common">Zebra mussel</name>
    <name type="synonym">Mytilus polymorpha</name>
    <dbReference type="NCBI Taxonomy" id="45954"/>
    <lineage>
        <taxon>Eukaryota</taxon>
        <taxon>Metazoa</taxon>
        <taxon>Spiralia</taxon>
        <taxon>Lophotrochozoa</taxon>
        <taxon>Mollusca</taxon>
        <taxon>Bivalvia</taxon>
        <taxon>Autobranchia</taxon>
        <taxon>Heteroconchia</taxon>
        <taxon>Euheterodonta</taxon>
        <taxon>Imparidentia</taxon>
        <taxon>Neoheterodontei</taxon>
        <taxon>Myida</taxon>
        <taxon>Dreissenoidea</taxon>
        <taxon>Dreissenidae</taxon>
        <taxon>Dreissena</taxon>
    </lineage>
</organism>
<keyword evidence="2" id="KW-0677">Repeat</keyword>
<dbReference type="PANTHER" id="PTHR48071:SF18">
    <property type="entry name" value="DELETED IN MALIGNANT BRAIN TUMORS 1 PROTEIN-RELATED"/>
    <property type="match status" value="1"/>
</dbReference>
<keyword evidence="1 7" id="KW-0732">Signal</keyword>
<feature type="disulfide bond" evidence="6">
    <location>
        <begin position="90"/>
        <end position="100"/>
    </location>
</feature>
<feature type="signal peptide" evidence="7">
    <location>
        <begin position="1"/>
        <end position="17"/>
    </location>
</feature>
<dbReference type="SUPFAM" id="SSF56487">
    <property type="entry name" value="SRCR-like"/>
    <property type="match status" value="1"/>
</dbReference>
<name>A0A9D4CKX6_DREPO</name>
<evidence type="ECO:0000256" key="4">
    <source>
        <dbReference type="ARBA" id="ARBA00023180"/>
    </source>
</evidence>
<dbReference type="PANTHER" id="PTHR48071">
    <property type="entry name" value="SRCR DOMAIN-CONTAINING PROTEIN"/>
    <property type="match status" value="1"/>
</dbReference>
<feature type="disulfide bond" evidence="6">
    <location>
        <begin position="58"/>
        <end position="119"/>
    </location>
</feature>
<dbReference type="InterPro" id="IPR001190">
    <property type="entry name" value="SRCR"/>
</dbReference>
<reference evidence="10" key="1">
    <citation type="journal article" date="2019" name="bioRxiv">
        <title>The Genome of the Zebra Mussel, Dreissena polymorpha: A Resource for Invasive Species Research.</title>
        <authorList>
            <person name="McCartney M.A."/>
            <person name="Auch B."/>
            <person name="Kono T."/>
            <person name="Mallez S."/>
            <person name="Zhang Y."/>
            <person name="Obille A."/>
            <person name="Becker A."/>
            <person name="Abrahante J.E."/>
            <person name="Garbe J."/>
            <person name="Badalamenti J.P."/>
            <person name="Herman A."/>
            <person name="Mangelson H."/>
            <person name="Liachko I."/>
            <person name="Sullivan S."/>
            <person name="Sone E.D."/>
            <person name="Koren S."/>
            <person name="Silverstein K.A.T."/>
            <person name="Beckman K.B."/>
            <person name="Gohl D.M."/>
        </authorList>
    </citation>
    <scope>NUCLEOTIDE SEQUENCE</scope>
    <source>
        <strain evidence="10">Duluth1</strain>
        <tissue evidence="10">Whole animal</tissue>
    </source>
</reference>
<protein>
    <recommendedName>
        <fullName evidence="12">Deleted in malignant brain tumors 1 protein-like</fullName>
    </recommendedName>
</protein>
<evidence type="ECO:0000313" key="10">
    <source>
        <dbReference type="EMBL" id="KAH3726524.1"/>
    </source>
</evidence>
<comment type="caution">
    <text evidence="10">The sequence shown here is derived from an EMBL/GenBank/DDBJ whole genome shotgun (WGS) entry which is preliminary data.</text>
</comment>
<evidence type="ECO:0000259" key="9">
    <source>
        <dbReference type="PROSITE" id="PS50287"/>
    </source>
</evidence>
<dbReference type="AlphaFoldDB" id="A0A9D4CKX6"/>
<evidence type="ECO:0000256" key="7">
    <source>
        <dbReference type="SAM" id="SignalP"/>
    </source>
</evidence>
<dbReference type="Proteomes" id="UP000828390">
    <property type="component" value="Unassembled WGS sequence"/>
</dbReference>
<dbReference type="Gene3D" id="3.10.250.10">
    <property type="entry name" value="SRCR-like domain"/>
    <property type="match status" value="1"/>
</dbReference>
<dbReference type="PRINTS" id="PR00258">
    <property type="entry name" value="SPERACTRCPTR"/>
</dbReference>
<dbReference type="InterPro" id="IPR036772">
    <property type="entry name" value="SRCR-like_dom_sf"/>
</dbReference>
<evidence type="ECO:0008006" key="12">
    <source>
        <dbReference type="Google" id="ProtNLM"/>
    </source>
</evidence>
<keyword evidence="4" id="KW-0325">Glycoprotein</keyword>
<dbReference type="PROSITE" id="PS50287">
    <property type="entry name" value="SRCR_2"/>
    <property type="match status" value="1"/>
</dbReference>
<feature type="disulfide bond" evidence="6">
    <location>
        <begin position="45"/>
        <end position="109"/>
    </location>
</feature>
<comment type="caution">
    <text evidence="5">Lacks conserved residue(s) required for the propagation of feature annotation.</text>
</comment>
<dbReference type="InterPro" id="IPR000859">
    <property type="entry name" value="CUB_dom"/>
</dbReference>
<dbReference type="InterPro" id="IPR035914">
    <property type="entry name" value="Sperma_CUB_dom_sf"/>
</dbReference>
<evidence type="ECO:0000259" key="8">
    <source>
        <dbReference type="PROSITE" id="PS01180"/>
    </source>
</evidence>
<feature type="domain" description="SRCR" evidence="9">
    <location>
        <begin position="20"/>
        <end position="120"/>
    </location>
</feature>
<gene>
    <name evidence="10" type="ORF">DPMN_052391</name>
</gene>
<dbReference type="Pfam" id="PF00431">
    <property type="entry name" value="CUB"/>
    <property type="match status" value="1"/>
</dbReference>
<evidence type="ECO:0000256" key="6">
    <source>
        <dbReference type="PROSITE-ProRule" id="PRU00196"/>
    </source>
</evidence>
<evidence type="ECO:0000256" key="5">
    <source>
        <dbReference type="PROSITE-ProRule" id="PRU00059"/>
    </source>
</evidence>
<keyword evidence="11" id="KW-1185">Reference proteome</keyword>
<dbReference type="CDD" id="cd00041">
    <property type="entry name" value="CUB"/>
    <property type="match status" value="1"/>
</dbReference>
<dbReference type="SMART" id="SM00202">
    <property type="entry name" value="SR"/>
    <property type="match status" value="1"/>
</dbReference>
<proteinExistence type="predicted"/>
<dbReference type="PROSITE" id="PS01180">
    <property type="entry name" value="CUB"/>
    <property type="match status" value="1"/>
</dbReference>
<dbReference type="GO" id="GO:0016020">
    <property type="term" value="C:membrane"/>
    <property type="evidence" value="ECO:0007669"/>
    <property type="project" value="InterPro"/>
</dbReference>
<dbReference type="Pfam" id="PF00530">
    <property type="entry name" value="SRCR"/>
    <property type="match status" value="1"/>
</dbReference>
<feature type="domain" description="CUB" evidence="8">
    <location>
        <begin position="119"/>
        <end position="233"/>
    </location>
</feature>
<dbReference type="EMBL" id="JAIWYP010000012">
    <property type="protein sequence ID" value="KAH3726524.1"/>
    <property type="molecule type" value="Genomic_DNA"/>
</dbReference>
<accession>A0A9D4CKX6</accession>
<keyword evidence="3 6" id="KW-1015">Disulfide bond</keyword>
<evidence type="ECO:0000313" key="11">
    <source>
        <dbReference type="Proteomes" id="UP000828390"/>
    </source>
</evidence>
<feature type="chain" id="PRO_5038931961" description="Deleted in malignant brain tumors 1 protein-like" evidence="7">
    <location>
        <begin position="18"/>
        <end position="265"/>
    </location>
</feature>
<dbReference type="SUPFAM" id="SSF49854">
    <property type="entry name" value="Spermadhesin, CUB domain"/>
    <property type="match status" value="1"/>
</dbReference>
<sequence>MLLIPILMFLRPCLISAQDIRLVNGLRPSQGRLEIFYNNTWGTVCDDSFDILDAIVVCRMLRFPKNLVNVQPNAAYGQGTDPIWLDEVECNGAETSLFNCRASWRNHNCGHHEDVGVDCDDPSISGTCGGTYYRYGQIASPNYPAYYSNGMTCTYNISGQSNPRVCLQFAFFSTESGFDFVRLYDGQTTTNLLKSYSGKTSACVCSSGSYMTVQFTSDSSNIDQGFMAYFYSECYLTYGPSSASISVRSPLTVTENSSPPTAITC</sequence>
<dbReference type="FunFam" id="3.10.250.10:FF:000006">
    <property type="entry name" value="neurotrypsin isoform X2"/>
    <property type="match status" value="1"/>
</dbReference>
<dbReference type="Gene3D" id="2.60.120.290">
    <property type="entry name" value="Spermadhesin, CUB domain"/>
    <property type="match status" value="1"/>
</dbReference>
<evidence type="ECO:0000256" key="3">
    <source>
        <dbReference type="ARBA" id="ARBA00023157"/>
    </source>
</evidence>
<reference evidence="10" key="2">
    <citation type="submission" date="2020-11" db="EMBL/GenBank/DDBJ databases">
        <authorList>
            <person name="McCartney M.A."/>
            <person name="Auch B."/>
            <person name="Kono T."/>
            <person name="Mallez S."/>
            <person name="Becker A."/>
            <person name="Gohl D.M."/>
            <person name="Silverstein K.A.T."/>
            <person name="Koren S."/>
            <person name="Bechman K.B."/>
            <person name="Herman A."/>
            <person name="Abrahante J.E."/>
            <person name="Garbe J."/>
        </authorList>
    </citation>
    <scope>NUCLEOTIDE SEQUENCE</scope>
    <source>
        <strain evidence="10">Duluth1</strain>
        <tissue evidence="10">Whole animal</tissue>
    </source>
</reference>
<evidence type="ECO:0000256" key="2">
    <source>
        <dbReference type="ARBA" id="ARBA00022737"/>
    </source>
</evidence>
<evidence type="ECO:0000256" key="1">
    <source>
        <dbReference type="ARBA" id="ARBA00022729"/>
    </source>
</evidence>